<reference evidence="6 7" key="1">
    <citation type="journal article" date="2020" name="Nature">
        <title>Isolation of an archaeon at the prokaryote-eukaryote interface.</title>
        <authorList>
            <person name="Imachi H."/>
            <person name="Nobu M.K."/>
            <person name="Nakahara N."/>
            <person name="Morono Y."/>
            <person name="Ogawara M."/>
            <person name="Takaki Y."/>
            <person name="Takano Y."/>
            <person name="Uematsu K."/>
            <person name="Ikuta T."/>
            <person name="Ito M."/>
            <person name="Matsui Y."/>
            <person name="Miyazaki M."/>
            <person name="Murata K."/>
            <person name="Saito Y."/>
            <person name="Sakai S."/>
            <person name="Song C."/>
            <person name="Tasumi E."/>
            <person name="Yamanaka Y."/>
            <person name="Yamaguchi T."/>
            <person name="Kamagata Y."/>
            <person name="Tamaki H."/>
            <person name="Takai K."/>
        </authorList>
    </citation>
    <scope>NUCLEOTIDE SEQUENCE [LARGE SCALE GENOMIC DNA]</scope>
    <source>
        <strain evidence="6 7">MK-D1</strain>
    </source>
</reference>
<dbReference type="InterPro" id="IPR036612">
    <property type="entry name" value="KH_dom_type_1_sf"/>
</dbReference>
<dbReference type="SUPFAM" id="SSF54791">
    <property type="entry name" value="Eukaryotic type KH-domain (KH-domain type I)"/>
    <property type="match status" value="1"/>
</dbReference>
<dbReference type="SUPFAM" id="SSF110324">
    <property type="entry name" value="Ribosomal L27 protein-like"/>
    <property type="match status" value="1"/>
</dbReference>
<dbReference type="Gene3D" id="3.30.1370.10">
    <property type="entry name" value="K Homology domain, type 1"/>
    <property type="match status" value="1"/>
</dbReference>
<dbReference type="GO" id="GO:0034475">
    <property type="term" value="P:U4 snRNA 3'-end processing"/>
    <property type="evidence" value="ECO:0007669"/>
    <property type="project" value="TreeGrafter"/>
</dbReference>
<evidence type="ECO:0000256" key="1">
    <source>
        <dbReference type="ARBA" id="ARBA00022490"/>
    </source>
</evidence>
<evidence type="ECO:0000256" key="3">
    <source>
        <dbReference type="ARBA" id="ARBA00022884"/>
    </source>
</evidence>
<dbReference type="Pfam" id="PF00013">
    <property type="entry name" value="KH_1"/>
    <property type="match status" value="1"/>
</dbReference>
<dbReference type="GO" id="GO:0008143">
    <property type="term" value="F:poly(A) binding"/>
    <property type="evidence" value="ECO:0007669"/>
    <property type="project" value="InterPro"/>
</dbReference>
<comment type="function">
    <text evidence="4">Non-catalytic component of the exosome, which is a complex involved in RNA degradation. Increases the RNA binding and the efficiency of RNA degradation. Confers strong poly(A) specificity to the exosome.</text>
</comment>
<evidence type="ECO:0000313" key="7">
    <source>
        <dbReference type="Proteomes" id="UP000321408"/>
    </source>
</evidence>
<dbReference type="GO" id="GO:0071034">
    <property type="term" value="P:CUT catabolic process"/>
    <property type="evidence" value="ECO:0007669"/>
    <property type="project" value="TreeGrafter"/>
</dbReference>
<dbReference type="OrthoDB" id="35160at2157"/>
<evidence type="ECO:0000259" key="5">
    <source>
        <dbReference type="SMART" id="SM00322"/>
    </source>
</evidence>
<dbReference type="InterPro" id="IPR004087">
    <property type="entry name" value="KH_dom"/>
</dbReference>
<dbReference type="InterPro" id="IPR004088">
    <property type="entry name" value="KH_dom_type_1"/>
</dbReference>
<dbReference type="GeneID" id="41328545"/>
<comment type="subcellular location">
    <subcellularLocation>
        <location evidence="4">Cytoplasm</location>
    </subcellularLocation>
</comment>
<dbReference type="RefSeq" id="WP_147661670.1">
    <property type="nucleotide sequence ID" value="NZ_CP042905.2"/>
</dbReference>
<protein>
    <recommendedName>
        <fullName evidence="4">Exosome complex component Rrp4</fullName>
    </recommendedName>
</protein>
<keyword evidence="1 4" id="KW-0963">Cytoplasm</keyword>
<dbReference type="Proteomes" id="UP000321408">
    <property type="component" value="Chromosome"/>
</dbReference>
<evidence type="ECO:0000313" key="6">
    <source>
        <dbReference type="EMBL" id="QEE14726.1"/>
    </source>
</evidence>
<keyword evidence="3 4" id="KW-0694">RNA-binding</keyword>
<dbReference type="InterPro" id="IPR012340">
    <property type="entry name" value="NA-bd_OB-fold"/>
</dbReference>
<dbReference type="NCBIfam" id="NF003181">
    <property type="entry name" value="PRK04163.1-1"/>
    <property type="match status" value="1"/>
</dbReference>
<dbReference type="Gene3D" id="2.40.50.100">
    <property type="match status" value="1"/>
</dbReference>
<dbReference type="PANTHER" id="PTHR21321">
    <property type="entry name" value="PNAS-3 RELATED"/>
    <property type="match status" value="1"/>
</dbReference>
<keyword evidence="7" id="KW-1185">Reference proteome</keyword>
<comment type="similarity">
    <text evidence="4">Belongs to the RRP4 family.</text>
</comment>
<dbReference type="CDD" id="cd22524">
    <property type="entry name" value="KH-I_Rrp4_prokar"/>
    <property type="match status" value="1"/>
</dbReference>
<dbReference type="InterPro" id="IPR023474">
    <property type="entry name" value="Rrp4"/>
</dbReference>
<dbReference type="PANTHER" id="PTHR21321:SF4">
    <property type="entry name" value="EXOSOME COMPLEX COMPONENT RRP4"/>
    <property type="match status" value="1"/>
</dbReference>
<accession>A0A5B9D805</accession>
<dbReference type="GO" id="GO:0000467">
    <property type="term" value="P:exonucleolytic trimming to generate mature 3'-end of 5.8S rRNA from tricistronic rRNA transcript (SSU-rRNA, 5.8S rRNA, LSU-rRNA)"/>
    <property type="evidence" value="ECO:0007669"/>
    <property type="project" value="TreeGrafter"/>
</dbReference>
<organism evidence="6 7">
    <name type="scientific">Promethearchaeum syntrophicum</name>
    <dbReference type="NCBI Taxonomy" id="2594042"/>
    <lineage>
        <taxon>Archaea</taxon>
        <taxon>Promethearchaeati</taxon>
        <taxon>Promethearchaeota</taxon>
        <taxon>Promethearchaeia</taxon>
        <taxon>Promethearchaeales</taxon>
        <taxon>Promethearchaeaceae</taxon>
        <taxon>Promethearchaeum</taxon>
    </lineage>
</organism>
<gene>
    <name evidence="4 6" type="primary">rrp4</name>
    <name evidence="6" type="ORF">DSAG12_00541</name>
</gene>
<evidence type="ECO:0000256" key="4">
    <source>
        <dbReference type="HAMAP-Rule" id="MF_00623"/>
    </source>
</evidence>
<comment type="subunit">
    <text evidence="4">Component of the archaeal exosome complex. Forms a trimer of Rrp4 and/or Csl4 subunits. The trimer associates with an hexameric ring-like arrangement composed of 3 Rrp41-Rrp42 heterodimers.</text>
</comment>
<reference evidence="6 7" key="2">
    <citation type="journal article" date="2024" name="Int. J. Syst. Evol. Microbiol.">
        <title>Promethearchaeum syntrophicum gen. nov., sp. nov., an anaerobic, obligately syntrophic archaeon, the first isolate of the lineage 'Asgard' archaea, and proposal of the new archaeal phylum Promethearchaeota phyl. nov. and kingdom Promethearchaeati regn. nov.</title>
        <authorList>
            <person name="Imachi H."/>
            <person name="Nobu M.K."/>
            <person name="Kato S."/>
            <person name="Takaki Y."/>
            <person name="Miyazaki M."/>
            <person name="Miyata M."/>
            <person name="Ogawara M."/>
            <person name="Saito Y."/>
            <person name="Sakai S."/>
            <person name="Tahara Y.O."/>
            <person name="Takano Y."/>
            <person name="Tasumi E."/>
            <person name="Uematsu K."/>
            <person name="Yoshimura T."/>
            <person name="Itoh T."/>
            <person name="Ohkuma M."/>
            <person name="Takai K."/>
        </authorList>
    </citation>
    <scope>NUCLEOTIDE SEQUENCE [LARGE SCALE GENOMIC DNA]</scope>
    <source>
        <strain evidence="6 7">MK-D1</strain>
    </source>
</reference>
<evidence type="ECO:0000256" key="2">
    <source>
        <dbReference type="ARBA" id="ARBA00022835"/>
    </source>
</evidence>
<dbReference type="SUPFAM" id="SSF50249">
    <property type="entry name" value="Nucleic acid-binding proteins"/>
    <property type="match status" value="1"/>
</dbReference>
<dbReference type="GO" id="GO:0000178">
    <property type="term" value="C:exosome (RNase complex)"/>
    <property type="evidence" value="ECO:0007669"/>
    <property type="project" value="UniProtKB-KW"/>
</dbReference>
<dbReference type="GO" id="GO:0071051">
    <property type="term" value="P:poly(A)-dependent snoRNA 3'-end processing"/>
    <property type="evidence" value="ECO:0007669"/>
    <property type="project" value="TreeGrafter"/>
</dbReference>
<keyword evidence="2 4" id="KW-0271">Exosome</keyword>
<sequence>MESVETPTREIVTPGMVISTDPELIPGRGAIREKNNDIISLFVGLKEIRGKYINVVPLNGLYNPQLGDKIIGRVIAKTPVKYLLNINSKYLGILKPLDAFKRNTRNRGYGKSMGSYHVKDDDLMQKLKMGDLLICKVLSGDRLNEPELTSLGQDLGQIKDGIIINVPPPKIPRIIGKKGSMITLLKNLLHCKVFVAQNGRILIQGGKNFESERLLIDAIHKIEQEAHTSGLTDRIKNYIIKEKKKRGIE</sequence>
<dbReference type="Gene3D" id="2.40.50.140">
    <property type="entry name" value="Nucleic acid-binding proteins"/>
    <property type="match status" value="1"/>
</dbReference>
<dbReference type="SMART" id="SM00322">
    <property type="entry name" value="KH"/>
    <property type="match status" value="1"/>
</dbReference>
<dbReference type="InterPro" id="IPR026699">
    <property type="entry name" value="Exosome_RNA_bind1/RRP40/RRP4"/>
</dbReference>
<dbReference type="KEGG" id="psyt:DSAG12_00541"/>
<name>A0A5B9D805_9ARCH</name>
<dbReference type="GO" id="GO:0005737">
    <property type="term" value="C:cytoplasm"/>
    <property type="evidence" value="ECO:0007669"/>
    <property type="project" value="UniProtKB-SubCell"/>
</dbReference>
<dbReference type="AlphaFoldDB" id="A0A5B9D805"/>
<proteinExistence type="inferred from homology"/>
<dbReference type="HAMAP" id="MF_00623">
    <property type="entry name" value="Exosome_Rrp4"/>
    <property type="match status" value="1"/>
</dbReference>
<feature type="domain" description="K Homology" evidence="5">
    <location>
        <begin position="158"/>
        <end position="224"/>
    </location>
</feature>
<dbReference type="EMBL" id="CP042905">
    <property type="protein sequence ID" value="QEE14726.1"/>
    <property type="molecule type" value="Genomic_DNA"/>
</dbReference>